<feature type="compositionally biased region" description="Low complexity" evidence="1">
    <location>
        <begin position="218"/>
        <end position="237"/>
    </location>
</feature>
<protein>
    <recommendedName>
        <fullName evidence="2">Coenzyme Q-binding protein COQ10 START domain-containing protein</fullName>
    </recommendedName>
</protein>
<dbReference type="Gene3D" id="3.30.530.20">
    <property type="match status" value="1"/>
</dbReference>
<feature type="region of interest" description="Disordered" evidence="1">
    <location>
        <begin position="96"/>
        <end position="290"/>
    </location>
</feature>
<dbReference type="InterPro" id="IPR023393">
    <property type="entry name" value="START-like_dom_sf"/>
</dbReference>
<dbReference type="AlphaFoldDB" id="S3ZT99"/>
<dbReference type="Proteomes" id="UP000014629">
    <property type="component" value="Unassembled WGS sequence"/>
</dbReference>
<evidence type="ECO:0000313" key="4">
    <source>
        <dbReference type="Proteomes" id="UP000014629"/>
    </source>
</evidence>
<name>S3ZT99_9ACTN</name>
<feature type="compositionally biased region" description="Basic and acidic residues" evidence="1">
    <location>
        <begin position="535"/>
        <end position="547"/>
    </location>
</feature>
<evidence type="ECO:0000259" key="2">
    <source>
        <dbReference type="Pfam" id="PF03364"/>
    </source>
</evidence>
<dbReference type="EMBL" id="AOPZ01000297">
    <property type="protein sequence ID" value="EPH41630.1"/>
    <property type="molecule type" value="Genomic_DNA"/>
</dbReference>
<dbReference type="PATRIC" id="fig|1286094.4.peg.5235"/>
<proteinExistence type="predicted"/>
<dbReference type="SUPFAM" id="SSF55961">
    <property type="entry name" value="Bet v1-like"/>
    <property type="match status" value="1"/>
</dbReference>
<feature type="compositionally biased region" description="Low complexity" evidence="1">
    <location>
        <begin position="130"/>
        <end position="191"/>
    </location>
</feature>
<comment type="caution">
    <text evidence="3">The sequence shown here is derived from an EMBL/GenBank/DDBJ whole genome shotgun (WGS) entry which is preliminary data.</text>
</comment>
<dbReference type="Pfam" id="PF03364">
    <property type="entry name" value="Polyketide_cyc"/>
    <property type="match status" value="1"/>
</dbReference>
<feature type="region of interest" description="Disordered" evidence="1">
    <location>
        <begin position="535"/>
        <end position="648"/>
    </location>
</feature>
<feature type="compositionally biased region" description="Pro residues" evidence="1">
    <location>
        <begin position="192"/>
        <end position="210"/>
    </location>
</feature>
<reference evidence="3 4" key="1">
    <citation type="submission" date="2013-02" db="EMBL/GenBank/DDBJ databases">
        <title>Draft Genome Sequence of Streptomyces aurantiacus, Which Produces Setomimycin.</title>
        <authorList>
            <person name="Gruening B.A."/>
            <person name="Praeg A."/>
            <person name="Erxleben A."/>
            <person name="Guenther S."/>
            <person name="Mueller M."/>
        </authorList>
    </citation>
    <scope>NUCLEOTIDE SEQUENCE [LARGE SCALE GENOMIC DNA]</scope>
    <source>
        <strain evidence="3 4">JA 4570</strain>
    </source>
</reference>
<dbReference type="InterPro" id="IPR047137">
    <property type="entry name" value="ORF3"/>
</dbReference>
<dbReference type="PANTHER" id="PTHR33824:SF7">
    <property type="entry name" value="POLYKETIDE CYCLASE_DEHYDRASE AND LIPID TRANSPORT SUPERFAMILY PROTEIN"/>
    <property type="match status" value="1"/>
</dbReference>
<gene>
    <name evidence="3" type="ORF">STRAU_5302</name>
</gene>
<feature type="compositionally biased region" description="Acidic residues" evidence="1">
    <location>
        <begin position="548"/>
        <end position="637"/>
    </location>
</feature>
<dbReference type="CDD" id="cd07817">
    <property type="entry name" value="SRPBCC_8"/>
    <property type="match status" value="1"/>
</dbReference>
<sequence length="648" mass="68747">MGLAVGAGYLLGRTKKAKLAFAVGTMVAGRRLQLSPGALARAVTQQLENNPQFKEIGGRLKEDLRGVGKAATGSLLDRQLEGLADRLHDRTLDVRDRISGAVPDPDEVTDKAKGAGEGTADAGKSGAGKAGSAAKKTTAAARSAGKSATASRGGGKKSTASGSGSRSSGSASSGSRSTRSSSTRSSSTVPAPAVPAPAVPAPAAPAPAPGRRPRVRAAPRSGAAAHRSGVPRRNGAPPRRPPARGEATMADTRTDTREATGTRGDDGNESRDRDSGASNPLSAVAHGPAADRLKDEARAYLMAQAERLLVGVGRRLGETTVKLNDIAEGKSPGFGKLALEGGRKLAEGKGPLRSAVELGGSRLKDSVKGALGNATGRRKKGGGGQKPTVILEYVDVGVPVREAYDQWTQFQEFSTFAKGVKGATAAGDTDSDWQLKVFWSSRSWKAHVTEQVPDQRIAWTSEGAKGTTKGVVTFHPLGEQLTRVLLVIEYYPKGLFEKTGNIWRAQGRRARLDLKHFARHLSIRGEASDGWRGEIRDGEVVRDHDEVTAEEEEAENPENPENTEDAEHDAEAEEGPYEDEASYEDDAPYEEDEPYEDEADEAEEPDERDEPDEPDELDERGELDEPDERDEPDEADEYASAGGGRSRR</sequence>
<evidence type="ECO:0000313" key="3">
    <source>
        <dbReference type="EMBL" id="EPH41630.1"/>
    </source>
</evidence>
<organism evidence="3 4">
    <name type="scientific">Streptomyces aurantiacus JA 4570</name>
    <dbReference type="NCBI Taxonomy" id="1286094"/>
    <lineage>
        <taxon>Bacteria</taxon>
        <taxon>Bacillati</taxon>
        <taxon>Actinomycetota</taxon>
        <taxon>Actinomycetes</taxon>
        <taxon>Kitasatosporales</taxon>
        <taxon>Streptomycetaceae</taxon>
        <taxon>Streptomyces</taxon>
        <taxon>Streptomyces aurantiacus group</taxon>
    </lineage>
</organism>
<accession>S3ZT99</accession>
<keyword evidence="4" id="KW-1185">Reference proteome</keyword>
<feature type="domain" description="Coenzyme Q-binding protein COQ10 START" evidence="2">
    <location>
        <begin position="396"/>
        <end position="517"/>
    </location>
</feature>
<evidence type="ECO:0000256" key="1">
    <source>
        <dbReference type="SAM" id="MobiDB-lite"/>
    </source>
</evidence>
<dbReference type="PANTHER" id="PTHR33824">
    <property type="entry name" value="POLYKETIDE CYCLASE/DEHYDRASE AND LIPID TRANSPORT SUPERFAMILY PROTEIN"/>
    <property type="match status" value="1"/>
</dbReference>
<feature type="compositionally biased region" description="Basic and acidic residues" evidence="1">
    <location>
        <begin position="252"/>
        <end position="275"/>
    </location>
</feature>
<dbReference type="InterPro" id="IPR005031">
    <property type="entry name" value="COQ10_START"/>
</dbReference>